<protein>
    <submittedName>
        <fullName evidence="2">Uncharacterized protein</fullName>
    </submittedName>
</protein>
<evidence type="ECO:0000313" key="2">
    <source>
        <dbReference type="EMBL" id="CAH3022518.1"/>
    </source>
</evidence>
<accession>A0ABN8M264</accession>
<feature type="transmembrane region" description="Helical" evidence="1">
    <location>
        <begin position="195"/>
        <end position="212"/>
    </location>
</feature>
<comment type="caution">
    <text evidence="2">The sequence shown here is derived from an EMBL/GenBank/DDBJ whole genome shotgun (WGS) entry which is preliminary data.</text>
</comment>
<keyword evidence="1" id="KW-1133">Transmembrane helix</keyword>
<keyword evidence="3" id="KW-1185">Reference proteome</keyword>
<proteinExistence type="predicted"/>
<feature type="non-terminal residue" evidence="2">
    <location>
        <position position="465"/>
    </location>
</feature>
<dbReference type="EMBL" id="CALNXI010000223">
    <property type="protein sequence ID" value="CAH3022518.1"/>
    <property type="molecule type" value="Genomic_DNA"/>
</dbReference>
<feature type="transmembrane region" description="Helical" evidence="1">
    <location>
        <begin position="250"/>
        <end position="270"/>
    </location>
</feature>
<organism evidence="2 3">
    <name type="scientific">Porites evermanni</name>
    <dbReference type="NCBI Taxonomy" id="104178"/>
    <lineage>
        <taxon>Eukaryota</taxon>
        <taxon>Metazoa</taxon>
        <taxon>Cnidaria</taxon>
        <taxon>Anthozoa</taxon>
        <taxon>Hexacorallia</taxon>
        <taxon>Scleractinia</taxon>
        <taxon>Fungiina</taxon>
        <taxon>Poritidae</taxon>
        <taxon>Porites</taxon>
    </lineage>
</organism>
<feature type="transmembrane region" description="Helical" evidence="1">
    <location>
        <begin position="164"/>
        <end position="189"/>
    </location>
</feature>
<reference evidence="2 3" key="1">
    <citation type="submission" date="2022-05" db="EMBL/GenBank/DDBJ databases">
        <authorList>
            <consortium name="Genoscope - CEA"/>
            <person name="William W."/>
        </authorList>
    </citation>
    <scope>NUCLEOTIDE SEQUENCE [LARGE SCALE GENOMIC DNA]</scope>
</reference>
<gene>
    <name evidence="2" type="ORF">PEVE_00015864</name>
</gene>
<evidence type="ECO:0000313" key="3">
    <source>
        <dbReference type="Proteomes" id="UP001159427"/>
    </source>
</evidence>
<feature type="transmembrane region" description="Helical" evidence="1">
    <location>
        <begin position="119"/>
        <end position="143"/>
    </location>
</feature>
<evidence type="ECO:0000256" key="1">
    <source>
        <dbReference type="SAM" id="Phobius"/>
    </source>
</evidence>
<keyword evidence="1" id="KW-0472">Membrane</keyword>
<name>A0ABN8M264_9CNID</name>
<feature type="transmembrane region" description="Helical" evidence="1">
    <location>
        <begin position="282"/>
        <end position="301"/>
    </location>
</feature>
<feature type="transmembrane region" description="Helical" evidence="1">
    <location>
        <begin position="217"/>
        <end position="238"/>
    </location>
</feature>
<keyword evidence="1" id="KW-0812">Transmembrane</keyword>
<dbReference type="Proteomes" id="UP001159427">
    <property type="component" value="Unassembled WGS sequence"/>
</dbReference>
<sequence length="465" mass="53767">MGLLAEVVGQILFSFTRGVTEHYNPEEPEFTAEFFGYDPLESTGREWYYQPVDELIYQEYSDREATTWDYLPSNSLNIQVLDARSPDEEPEEYQDENRAMAWKRLRPPALNTVGKSMCIGALISLLAATFLGTTHTVISCVRFKSLTLSCYNHSDNSLSTQMQWQITISGMICSGFFYIWPFTILIFLFRPFQLFGVKRFLCLISFFLLLTIKKISLFLQLMVPVCFTFLLAQISYYSLYPYYVESNHKFLFALFAPIIGVVLKTFSRICAQRLYNITHPGYSYVMLVPLFYGTAIMFRVLQADLDNLQFIITIGIVHGAGEVIERSTMVLIDHICYVLWRRKSASWGTFRTPRRERLMADIAIMSMLSESTAIVSVNGFIYLHKFLCLRENSLLPLLQLFAKSTSFQLVIEWFFTSVSLAIETRYQNLAVMAVLRRRWKRHLLVAIVNVVPLTIYTSENLLELI</sequence>